<dbReference type="Proteomes" id="UP000612893">
    <property type="component" value="Unassembled WGS sequence"/>
</dbReference>
<comment type="caution">
    <text evidence="3">The sequence shown here is derived from an EMBL/GenBank/DDBJ whole genome shotgun (WGS) entry which is preliminary data.</text>
</comment>
<reference evidence="3" key="1">
    <citation type="submission" date="2020-10" db="EMBL/GenBank/DDBJ databases">
        <title>Ca. Dormibacterota MAGs.</title>
        <authorList>
            <person name="Montgomery K."/>
        </authorList>
    </citation>
    <scope>NUCLEOTIDE SEQUENCE [LARGE SCALE GENOMIC DNA]</scope>
    <source>
        <strain evidence="3">SC8812_S17_10</strain>
    </source>
</reference>
<dbReference type="GO" id="GO:0005829">
    <property type="term" value="C:cytosol"/>
    <property type="evidence" value="ECO:0007669"/>
    <property type="project" value="TreeGrafter"/>
</dbReference>
<dbReference type="InterPro" id="IPR050766">
    <property type="entry name" value="Bact_Lucif_Oxidored"/>
</dbReference>
<feature type="domain" description="Luciferase-like" evidence="2">
    <location>
        <begin position="15"/>
        <end position="133"/>
    </location>
</feature>
<dbReference type="SUPFAM" id="SSF51679">
    <property type="entry name" value="Bacterial luciferase-like"/>
    <property type="match status" value="1"/>
</dbReference>
<dbReference type="InterPro" id="IPR036661">
    <property type="entry name" value="Luciferase-like_sf"/>
</dbReference>
<keyword evidence="4" id="KW-1185">Reference proteome</keyword>
<protein>
    <submittedName>
        <fullName evidence="3">LLM class flavin-dependent oxidoreductase</fullName>
    </submittedName>
</protein>
<dbReference type="GO" id="GO:0016705">
    <property type="term" value="F:oxidoreductase activity, acting on paired donors, with incorporation or reduction of molecular oxygen"/>
    <property type="evidence" value="ECO:0007669"/>
    <property type="project" value="InterPro"/>
</dbReference>
<evidence type="ECO:0000259" key="2">
    <source>
        <dbReference type="Pfam" id="PF00296"/>
    </source>
</evidence>
<dbReference type="InterPro" id="IPR011251">
    <property type="entry name" value="Luciferase-like_dom"/>
</dbReference>
<feature type="region of interest" description="Disordered" evidence="1">
    <location>
        <begin position="118"/>
        <end position="208"/>
    </location>
</feature>
<sequence length="208" mass="22475">MLPFAVLFGDANSCMDFGIFSQHHRPGRAVADAYDDDEFELLTADRLGYREAWISEHAFPAELLICKLAARTEQIRLGPGVRPLAIHHPLQVAIEANACDQLTRGRYQLGFGLGGAARRSAQDGAAGPGRRHAEARADVGVGSLHPPGLDRSRALRLRRGVLERDRHPGGAGALPAAPSPDGDLHQRQPGDARDRRPGGLLAAPRRDR</sequence>
<gene>
    <name evidence="3" type="ORF">JF922_08720</name>
</gene>
<name>A0A934K7M2_9BACT</name>
<dbReference type="Pfam" id="PF00296">
    <property type="entry name" value="Bac_luciferase"/>
    <property type="match status" value="1"/>
</dbReference>
<feature type="compositionally biased region" description="Basic and acidic residues" evidence="1">
    <location>
        <begin position="182"/>
        <end position="197"/>
    </location>
</feature>
<dbReference type="AlphaFoldDB" id="A0A934K7M2"/>
<proteinExistence type="predicted"/>
<dbReference type="Gene3D" id="3.20.20.30">
    <property type="entry name" value="Luciferase-like domain"/>
    <property type="match status" value="1"/>
</dbReference>
<evidence type="ECO:0000313" key="4">
    <source>
        <dbReference type="Proteomes" id="UP000612893"/>
    </source>
</evidence>
<evidence type="ECO:0000256" key="1">
    <source>
        <dbReference type="SAM" id="MobiDB-lite"/>
    </source>
</evidence>
<dbReference type="EMBL" id="JAEKNR010000097">
    <property type="protein sequence ID" value="MBJ7598153.1"/>
    <property type="molecule type" value="Genomic_DNA"/>
</dbReference>
<accession>A0A934K7M2</accession>
<dbReference type="PANTHER" id="PTHR30137">
    <property type="entry name" value="LUCIFERASE-LIKE MONOOXYGENASE"/>
    <property type="match status" value="1"/>
</dbReference>
<evidence type="ECO:0000313" key="3">
    <source>
        <dbReference type="EMBL" id="MBJ7598153.1"/>
    </source>
</evidence>
<dbReference type="PANTHER" id="PTHR30137:SF6">
    <property type="entry name" value="LUCIFERASE-LIKE MONOOXYGENASE"/>
    <property type="match status" value="1"/>
</dbReference>
<organism evidence="3 4">
    <name type="scientific">Candidatus Nephthysia bennettiae</name>
    <dbReference type="NCBI Taxonomy" id="3127016"/>
    <lineage>
        <taxon>Bacteria</taxon>
        <taxon>Bacillati</taxon>
        <taxon>Candidatus Dormiibacterota</taxon>
        <taxon>Candidatus Dormibacteria</taxon>
        <taxon>Candidatus Dormibacterales</taxon>
        <taxon>Candidatus Dormibacteraceae</taxon>
        <taxon>Candidatus Nephthysia</taxon>
    </lineage>
</organism>